<gene>
    <name evidence="2" type="ORF">BD410DRAFT_795832</name>
</gene>
<organism evidence="2 3">
    <name type="scientific">Rickenella mellea</name>
    <dbReference type="NCBI Taxonomy" id="50990"/>
    <lineage>
        <taxon>Eukaryota</taxon>
        <taxon>Fungi</taxon>
        <taxon>Dikarya</taxon>
        <taxon>Basidiomycota</taxon>
        <taxon>Agaricomycotina</taxon>
        <taxon>Agaricomycetes</taxon>
        <taxon>Hymenochaetales</taxon>
        <taxon>Rickenellaceae</taxon>
        <taxon>Rickenella</taxon>
    </lineage>
</organism>
<protein>
    <submittedName>
        <fullName evidence="2">Uncharacterized protein</fullName>
    </submittedName>
</protein>
<proteinExistence type="predicted"/>
<dbReference type="Proteomes" id="UP000294933">
    <property type="component" value="Unassembled WGS sequence"/>
</dbReference>
<evidence type="ECO:0000313" key="2">
    <source>
        <dbReference type="EMBL" id="TDL16019.1"/>
    </source>
</evidence>
<dbReference type="EMBL" id="ML170254">
    <property type="protein sequence ID" value="TDL16019.1"/>
    <property type="molecule type" value="Genomic_DNA"/>
</dbReference>
<keyword evidence="1" id="KW-1133">Transmembrane helix</keyword>
<name>A0A4Y7PN48_9AGAM</name>
<dbReference type="AlphaFoldDB" id="A0A4Y7PN48"/>
<keyword evidence="1" id="KW-0812">Transmembrane</keyword>
<sequence>MSALTTASPVAGGIAHTLLSITCILGLATFIFNAPPLRASSVEGSSVLGNSIHQWSNLSLPVTLNMLSVVDLPSLNFLSK</sequence>
<evidence type="ECO:0000313" key="3">
    <source>
        <dbReference type="Proteomes" id="UP000294933"/>
    </source>
</evidence>
<keyword evidence="1" id="KW-0472">Membrane</keyword>
<dbReference type="VEuPathDB" id="FungiDB:BD410DRAFT_795832"/>
<accession>A0A4Y7PN48</accession>
<reference evidence="2 3" key="1">
    <citation type="submission" date="2018-06" db="EMBL/GenBank/DDBJ databases">
        <title>A transcriptomic atlas of mushroom development highlights an independent origin of complex multicellularity.</title>
        <authorList>
            <consortium name="DOE Joint Genome Institute"/>
            <person name="Krizsan K."/>
            <person name="Almasi E."/>
            <person name="Merenyi Z."/>
            <person name="Sahu N."/>
            <person name="Viragh M."/>
            <person name="Koszo T."/>
            <person name="Mondo S."/>
            <person name="Kiss B."/>
            <person name="Balint B."/>
            <person name="Kues U."/>
            <person name="Barry K."/>
            <person name="Hegedus J.C."/>
            <person name="Henrissat B."/>
            <person name="Johnson J."/>
            <person name="Lipzen A."/>
            <person name="Ohm R."/>
            <person name="Nagy I."/>
            <person name="Pangilinan J."/>
            <person name="Yan J."/>
            <person name="Xiong Y."/>
            <person name="Grigoriev I.V."/>
            <person name="Hibbett D.S."/>
            <person name="Nagy L.G."/>
        </authorList>
    </citation>
    <scope>NUCLEOTIDE SEQUENCE [LARGE SCALE GENOMIC DNA]</scope>
    <source>
        <strain evidence="2 3">SZMC22713</strain>
    </source>
</reference>
<keyword evidence="3" id="KW-1185">Reference proteome</keyword>
<evidence type="ECO:0000256" key="1">
    <source>
        <dbReference type="SAM" id="Phobius"/>
    </source>
</evidence>
<feature type="transmembrane region" description="Helical" evidence="1">
    <location>
        <begin position="12"/>
        <end position="32"/>
    </location>
</feature>